<dbReference type="GO" id="GO:0031261">
    <property type="term" value="C:DNA replication preinitiation complex"/>
    <property type="evidence" value="ECO:0007669"/>
    <property type="project" value="TreeGrafter"/>
</dbReference>
<feature type="compositionally biased region" description="Acidic residues" evidence="6">
    <location>
        <begin position="657"/>
        <end position="669"/>
    </location>
</feature>
<dbReference type="GO" id="GO:0005656">
    <property type="term" value="C:nuclear pre-replicative complex"/>
    <property type="evidence" value="ECO:0007669"/>
    <property type="project" value="TreeGrafter"/>
</dbReference>
<gene>
    <name evidence="9" type="ORF">BS47DRAFT_1387173</name>
</gene>
<dbReference type="InterPro" id="IPR045667">
    <property type="entry name" value="ORC3_N"/>
</dbReference>
<evidence type="ECO:0000256" key="5">
    <source>
        <dbReference type="ARBA" id="ARBA00023242"/>
    </source>
</evidence>
<dbReference type="Proteomes" id="UP000886523">
    <property type="component" value="Unassembled WGS sequence"/>
</dbReference>
<dbReference type="PANTHER" id="PTHR12748">
    <property type="entry name" value="ORIGIN RECOGNITION COMPLEX SUBUNIT 3"/>
    <property type="match status" value="1"/>
</dbReference>
<feature type="domain" description="Origin recognition complex subunit 3 N-terminal" evidence="7">
    <location>
        <begin position="11"/>
        <end position="174"/>
    </location>
</feature>
<proteinExistence type="inferred from homology"/>
<name>A0A9P6BAF6_9AGAM</name>
<dbReference type="PANTHER" id="PTHR12748:SF0">
    <property type="entry name" value="ORIGIN RECOGNITION COMPLEX SUBUNIT 3"/>
    <property type="match status" value="1"/>
</dbReference>
<keyword evidence="3" id="KW-0235">DNA replication</keyword>
<accession>A0A9P6BAF6</accession>
<dbReference type="EMBL" id="MU128911">
    <property type="protein sequence ID" value="KAF9520556.1"/>
    <property type="molecule type" value="Genomic_DNA"/>
</dbReference>
<dbReference type="Pfam" id="PF18137">
    <property type="entry name" value="WHD_ORC"/>
    <property type="match status" value="1"/>
</dbReference>
<comment type="caution">
    <text evidence="9">The sequence shown here is derived from an EMBL/GenBank/DDBJ whole genome shotgun (WGS) entry which is preliminary data.</text>
</comment>
<evidence type="ECO:0000259" key="8">
    <source>
        <dbReference type="Pfam" id="PF18137"/>
    </source>
</evidence>
<dbReference type="GO" id="GO:0005664">
    <property type="term" value="C:nuclear origin of replication recognition complex"/>
    <property type="evidence" value="ECO:0007669"/>
    <property type="project" value="InterPro"/>
</dbReference>
<evidence type="ECO:0000256" key="4">
    <source>
        <dbReference type="ARBA" id="ARBA00023125"/>
    </source>
</evidence>
<protein>
    <recommendedName>
        <fullName evidence="11">Origin recognition complex subunit 3</fullName>
    </recommendedName>
</protein>
<reference evidence="9" key="1">
    <citation type="journal article" date="2020" name="Nat. Commun.">
        <title>Large-scale genome sequencing of mycorrhizal fungi provides insights into the early evolution of symbiotic traits.</title>
        <authorList>
            <person name="Miyauchi S."/>
            <person name="Kiss E."/>
            <person name="Kuo A."/>
            <person name="Drula E."/>
            <person name="Kohler A."/>
            <person name="Sanchez-Garcia M."/>
            <person name="Morin E."/>
            <person name="Andreopoulos B."/>
            <person name="Barry K.W."/>
            <person name="Bonito G."/>
            <person name="Buee M."/>
            <person name="Carver A."/>
            <person name="Chen C."/>
            <person name="Cichocki N."/>
            <person name="Clum A."/>
            <person name="Culley D."/>
            <person name="Crous P.W."/>
            <person name="Fauchery L."/>
            <person name="Girlanda M."/>
            <person name="Hayes R.D."/>
            <person name="Keri Z."/>
            <person name="LaButti K."/>
            <person name="Lipzen A."/>
            <person name="Lombard V."/>
            <person name="Magnuson J."/>
            <person name="Maillard F."/>
            <person name="Murat C."/>
            <person name="Nolan M."/>
            <person name="Ohm R.A."/>
            <person name="Pangilinan J."/>
            <person name="Pereira M.F."/>
            <person name="Perotto S."/>
            <person name="Peter M."/>
            <person name="Pfister S."/>
            <person name="Riley R."/>
            <person name="Sitrit Y."/>
            <person name="Stielow J.B."/>
            <person name="Szollosi G."/>
            <person name="Zifcakova L."/>
            <person name="Stursova M."/>
            <person name="Spatafora J.W."/>
            <person name="Tedersoo L."/>
            <person name="Vaario L.M."/>
            <person name="Yamada A."/>
            <person name="Yan M."/>
            <person name="Wang P."/>
            <person name="Xu J."/>
            <person name="Bruns T."/>
            <person name="Baldrian P."/>
            <person name="Vilgalys R."/>
            <person name="Dunand C."/>
            <person name="Henrissat B."/>
            <person name="Grigoriev I.V."/>
            <person name="Hibbett D."/>
            <person name="Nagy L.G."/>
            <person name="Martin F.M."/>
        </authorList>
    </citation>
    <scope>NUCLEOTIDE SEQUENCE</scope>
    <source>
        <strain evidence="9">UP504</strain>
    </source>
</reference>
<dbReference type="InterPro" id="IPR020795">
    <property type="entry name" value="ORC3"/>
</dbReference>
<dbReference type="Pfam" id="PF07034">
    <property type="entry name" value="ORC3_N"/>
    <property type="match status" value="1"/>
</dbReference>
<evidence type="ECO:0000256" key="1">
    <source>
        <dbReference type="ARBA" id="ARBA00004123"/>
    </source>
</evidence>
<evidence type="ECO:0000313" key="10">
    <source>
        <dbReference type="Proteomes" id="UP000886523"/>
    </source>
</evidence>
<comment type="similarity">
    <text evidence="2">Belongs to the ORC3 family.</text>
</comment>
<feature type="domain" description="Origin recognition complex subunit 3 winged helix C-terminal" evidence="8">
    <location>
        <begin position="551"/>
        <end position="713"/>
    </location>
</feature>
<keyword evidence="5" id="KW-0539">Nucleus</keyword>
<keyword evidence="4" id="KW-0238">DNA-binding</keyword>
<dbReference type="InterPro" id="IPR040855">
    <property type="entry name" value="ORC_WH_C"/>
</dbReference>
<organism evidence="9 10">
    <name type="scientific">Hydnum rufescens UP504</name>
    <dbReference type="NCBI Taxonomy" id="1448309"/>
    <lineage>
        <taxon>Eukaryota</taxon>
        <taxon>Fungi</taxon>
        <taxon>Dikarya</taxon>
        <taxon>Basidiomycota</taxon>
        <taxon>Agaricomycotina</taxon>
        <taxon>Agaricomycetes</taxon>
        <taxon>Cantharellales</taxon>
        <taxon>Hydnaceae</taxon>
        <taxon>Hydnum</taxon>
    </lineage>
</organism>
<evidence type="ECO:0000256" key="2">
    <source>
        <dbReference type="ARBA" id="ARBA00010977"/>
    </source>
</evidence>
<sequence length="718" mass="79862">MPGIHTGDIRDGTELRFRAYLEVWTRCSLRIQGLVRELHLQITEDLLGFVRQSYTPQDIILPFAELPVAIVVGDPNSATVVFEAMSIQLDEVVTPQSVSVARLEPKDFSSVASSLRAMVSRIIESKKSVPGIKKRTQVTTVAVYDLSMLEAWYDRATSGNSESLKIVVVIPTIEVSDWCETLNGLSQPSNPSDSPHLCAWDINLGKYSSDNASTFISLNYDLTILSKVFVDHTFDSTLQLTALSLAHLRDSYMVQEQSVASLLSTLQVMLMEHFSNPTSVFCSRDMLGEQRLALKRLSYPESSGFLHLLRDLVNDSLKQLPNAPATVLARRHSASGLTNSAVLEFISEARKSFTQRATSFRIALRLLRPLLTQIRTSTHEINTSVTYLFAEALTGTVIKNEVGQMVAKIRYEAIRSDPQGYLDDSMTYRKLSLERLQAFVARVIQLCEVLPDEVRSTVSFLIEEAKNWSITLNELAVAPNVQKTQSKTSIYKLPDILSVPPAVVAAAEKISRWILAYFSESLAPMDDVPLKDIWHLNSTVNPIEVLNPSQRYEVLSALRSTEKILHIHSSIATRSDTALSDLPDTAVLFRRYLDSGKMINVYDWFESFAVAMRGENRGSLSASRRNGNHATGAPSSAGGSGATPGHAGQKRPKNSMEAEDEGDGGDDEADVVYGAEWRREIQARFLRSVHELEWMGLLKPTGRKKDHVLRTVYDPPSK</sequence>
<evidence type="ECO:0000259" key="7">
    <source>
        <dbReference type="Pfam" id="PF07034"/>
    </source>
</evidence>
<comment type="subcellular location">
    <subcellularLocation>
        <location evidence="1">Nucleus</location>
    </subcellularLocation>
</comment>
<dbReference type="GO" id="GO:0003688">
    <property type="term" value="F:DNA replication origin binding"/>
    <property type="evidence" value="ECO:0007669"/>
    <property type="project" value="TreeGrafter"/>
</dbReference>
<dbReference type="GO" id="GO:0006270">
    <property type="term" value="P:DNA replication initiation"/>
    <property type="evidence" value="ECO:0007669"/>
    <property type="project" value="TreeGrafter"/>
</dbReference>
<evidence type="ECO:0008006" key="11">
    <source>
        <dbReference type="Google" id="ProtNLM"/>
    </source>
</evidence>
<evidence type="ECO:0000256" key="6">
    <source>
        <dbReference type="SAM" id="MobiDB-lite"/>
    </source>
</evidence>
<feature type="region of interest" description="Disordered" evidence="6">
    <location>
        <begin position="619"/>
        <end position="669"/>
    </location>
</feature>
<dbReference type="CDD" id="cd20704">
    <property type="entry name" value="Orc3"/>
    <property type="match status" value="1"/>
</dbReference>
<feature type="compositionally biased region" description="Low complexity" evidence="6">
    <location>
        <begin position="629"/>
        <end position="647"/>
    </location>
</feature>
<keyword evidence="10" id="KW-1185">Reference proteome</keyword>
<dbReference type="AlphaFoldDB" id="A0A9P6BAF6"/>
<dbReference type="OrthoDB" id="10265211at2759"/>
<evidence type="ECO:0000313" key="9">
    <source>
        <dbReference type="EMBL" id="KAF9520556.1"/>
    </source>
</evidence>
<evidence type="ECO:0000256" key="3">
    <source>
        <dbReference type="ARBA" id="ARBA00022705"/>
    </source>
</evidence>